<evidence type="ECO:0000259" key="1">
    <source>
        <dbReference type="Pfam" id="PF13280"/>
    </source>
</evidence>
<dbReference type="Pfam" id="PF13280">
    <property type="entry name" value="WYL"/>
    <property type="match status" value="1"/>
</dbReference>
<organism evidence="3">
    <name type="scientific">mine drainage metagenome</name>
    <dbReference type="NCBI Taxonomy" id="410659"/>
    <lineage>
        <taxon>unclassified sequences</taxon>
        <taxon>metagenomes</taxon>
        <taxon>ecological metagenomes</taxon>
    </lineage>
</organism>
<evidence type="ECO:0000313" key="3">
    <source>
        <dbReference type="EMBL" id="CBH75401.1"/>
    </source>
</evidence>
<dbReference type="InterPro" id="IPR051534">
    <property type="entry name" value="CBASS_pafABC_assoc_protein"/>
</dbReference>
<dbReference type="PANTHER" id="PTHR34580">
    <property type="match status" value="1"/>
</dbReference>
<proteinExistence type="predicted"/>
<sequence length="337" mass="36732">MAVSVFSPREPGLRKKASGDRFSRVLRILLSLLADGTLDCERCCTRFEISLRELQRDLSVLRSLGRDFGFSLSNARSGRITLVRSAGRLAKLGNAQAETAAMLAGIGRALGGPIESEVRSALGDAAGGPGFLDLREPRPRAGAEVSAMFAVVKDAAAASARLEFSYTAARGGPTQRRVEPYLVVARSGRYYLVAYDLARKDWRNFALDAIAEPIRRDGTFAPRRVPDRFRREGAVGWIRTGEPLEVTVRVAASIAAAVSAREWQPEQRIERFPDGSAAIALRFDDQGEAVRWALQFGAEAVIVAPPEVAAAARETAECIAKNYATIPCRNERVESRR</sequence>
<dbReference type="PANTHER" id="PTHR34580:SF1">
    <property type="entry name" value="PROTEIN PAFC"/>
    <property type="match status" value="1"/>
</dbReference>
<comment type="caution">
    <text evidence="3">The sequence shown here is derived from an EMBL/GenBank/DDBJ whole genome shotgun (WGS) entry which is preliminary data.</text>
</comment>
<evidence type="ECO:0000259" key="2">
    <source>
        <dbReference type="Pfam" id="PF25583"/>
    </source>
</evidence>
<reference evidence="3" key="1">
    <citation type="submission" date="2009-10" db="EMBL/GenBank/DDBJ databases">
        <title>Diversity of trophic interactions inside an arsenic-rich microbial ecosystem.</title>
        <authorList>
            <person name="Bertin P.N."/>
            <person name="Heinrich-Salmeron A."/>
            <person name="Pelletier E."/>
            <person name="Goulhen-Chollet F."/>
            <person name="Arsene-Ploetze F."/>
            <person name="Gallien S."/>
            <person name="Calteau A."/>
            <person name="Vallenet D."/>
            <person name="Casiot C."/>
            <person name="Chane-Woon-Ming B."/>
            <person name="Giloteaux L."/>
            <person name="Barakat M."/>
            <person name="Bonnefoy V."/>
            <person name="Bruneel O."/>
            <person name="Chandler M."/>
            <person name="Cleiss J."/>
            <person name="Duran R."/>
            <person name="Elbaz-Poulichet F."/>
            <person name="Fonknechten N."/>
            <person name="Lauga B."/>
            <person name="Mornico D."/>
            <person name="Ortet P."/>
            <person name="Schaeffer C."/>
            <person name="Siguier P."/>
            <person name="Alexander Thil Smith A."/>
            <person name="Van Dorsselaer A."/>
            <person name="Weissenbach J."/>
            <person name="Medigue C."/>
            <person name="Le Paslier D."/>
        </authorList>
    </citation>
    <scope>NUCLEOTIDE SEQUENCE</scope>
</reference>
<accession>E6PG14</accession>
<protein>
    <submittedName>
        <fullName evidence="3">Uncharacterized protein</fullName>
    </submittedName>
</protein>
<dbReference type="InterPro" id="IPR057727">
    <property type="entry name" value="WCX_dom"/>
</dbReference>
<dbReference type="AlphaFoldDB" id="E6PG14"/>
<gene>
    <name evidence="3" type="ORF">CARN1_1418</name>
</gene>
<feature type="domain" description="WYL" evidence="1">
    <location>
        <begin position="148"/>
        <end position="212"/>
    </location>
</feature>
<name>E6PG14_9ZZZZ</name>
<dbReference type="PROSITE" id="PS52050">
    <property type="entry name" value="WYL"/>
    <property type="match status" value="1"/>
</dbReference>
<dbReference type="InterPro" id="IPR026881">
    <property type="entry name" value="WYL_dom"/>
</dbReference>
<dbReference type="Pfam" id="PF25583">
    <property type="entry name" value="WCX"/>
    <property type="match status" value="1"/>
</dbReference>
<feature type="domain" description="WCX" evidence="2">
    <location>
        <begin position="242"/>
        <end position="319"/>
    </location>
</feature>
<dbReference type="EMBL" id="CABL01000008">
    <property type="protein sequence ID" value="CBH75401.1"/>
    <property type="molecule type" value="Genomic_DNA"/>
</dbReference>